<feature type="compositionally biased region" description="Polar residues" evidence="1">
    <location>
        <begin position="318"/>
        <end position="331"/>
    </location>
</feature>
<proteinExistence type="predicted"/>
<sequence length="356" mass="38948">MSVPFVHLLPPKIPFLQLTILISHGRPPTNRPTLDQHFLRIPKHLLRLFSHLLGVARRPPPLDIPRICLLPVLRPKPALRPPSHLLGVARRPPPACHPPKQHSSGSVPQSPFQPLCFLKWSKPTDVTDTRHLILWRNLAPLASQAAFGGRPVSPLDPKATRRNMLGTTTTPPAPSPATTPSNICASPQGTPVSNRPAASGKVPPWRTLTWEPITPPETTADIESKEEEHSSSHSLSTYPTQSAKAESPSALNSQSPPYVIKEVLHVIDSFNCRIAFLEGSHAPHRGWSEHIDQLHDSYIESLRAFVTDGTRKLKEAEATNQSQTLGSTNGSPAHGAVPLSQSAINKAFASLRSNRY</sequence>
<feature type="compositionally biased region" description="Polar residues" evidence="1">
    <location>
        <begin position="237"/>
        <end position="254"/>
    </location>
</feature>
<feature type="compositionally biased region" description="Basic and acidic residues" evidence="1">
    <location>
        <begin position="222"/>
        <end position="231"/>
    </location>
</feature>
<dbReference type="EMBL" id="PGCI01001349">
    <property type="protein sequence ID" value="PLW05387.1"/>
    <property type="molecule type" value="Genomic_DNA"/>
</dbReference>
<evidence type="ECO:0000313" key="3">
    <source>
        <dbReference type="Proteomes" id="UP000235392"/>
    </source>
</evidence>
<gene>
    <name evidence="2" type="ORF">PCASD_25825</name>
</gene>
<protein>
    <submittedName>
        <fullName evidence="2">Uncharacterized protein</fullName>
    </submittedName>
</protein>
<name>A0A2N5RWM9_9BASI</name>
<organism evidence="2 3">
    <name type="scientific">Puccinia coronata f. sp. avenae</name>
    <dbReference type="NCBI Taxonomy" id="200324"/>
    <lineage>
        <taxon>Eukaryota</taxon>
        <taxon>Fungi</taxon>
        <taxon>Dikarya</taxon>
        <taxon>Basidiomycota</taxon>
        <taxon>Pucciniomycotina</taxon>
        <taxon>Pucciniomycetes</taxon>
        <taxon>Pucciniales</taxon>
        <taxon>Pucciniaceae</taxon>
        <taxon>Puccinia</taxon>
    </lineage>
</organism>
<accession>A0A2N5RWM9</accession>
<dbReference type="Proteomes" id="UP000235392">
    <property type="component" value="Unassembled WGS sequence"/>
</dbReference>
<evidence type="ECO:0000313" key="2">
    <source>
        <dbReference type="EMBL" id="PLW05387.1"/>
    </source>
</evidence>
<reference evidence="2 3" key="1">
    <citation type="submission" date="2017-11" db="EMBL/GenBank/DDBJ databases">
        <title>De novo assembly and phasing of dikaryotic genomes from two isolates of Puccinia coronata f. sp. avenae, the causal agent of oat crown rust.</title>
        <authorList>
            <person name="Miller M.E."/>
            <person name="Zhang Y."/>
            <person name="Omidvar V."/>
            <person name="Sperschneider J."/>
            <person name="Schwessinger B."/>
            <person name="Raley C."/>
            <person name="Palmer J.M."/>
            <person name="Garnica D."/>
            <person name="Upadhyaya N."/>
            <person name="Rathjen J."/>
            <person name="Taylor J.M."/>
            <person name="Park R.F."/>
            <person name="Dodds P.N."/>
            <person name="Hirsch C.D."/>
            <person name="Kianian S.F."/>
            <person name="Figueroa M."/>
        </authorList>
    </citation>
    <scope>NUCLEOTIDE SEQUENCE [LARGE SCALE GENOMIC DNA]</scope>
    <source>
        <strain evidence="2">12SD80</strain>
    </source>
</reference>
<feature type="region of interest" description="Disordered" evidence="1">
    <location>
        <begin position="315"/>
        <end position="337"/>
    </location>
</feature>
<feature type="compositionally biased region" description="Polar residues" evidence="1">
    <location>
        <begin position="182"/>
        <end position="193"/>
    </location>
</feature>
<dbReference type="AlphaFoldDB" id="A0A2N5RWM9"/>
<evidence type="ECO:0000256" key="1">
    <source>
        <dbReference type="SAM" id="MobiDB-lite"/>
    </source>
</evidence>
<feature type="region of interest" description="Disordered" evidence="1">
    <location>
        <begin position="146"/>
        <end position="254"/>
    </location>
</feature>
<comment type="caution">
    <text evidence="2">The sequence shown here is derived from an EMBL/GenBank/DDBJ whole genome shotgun (WGS) entry which is preliminary data.</text>
</comment>